<reference evidence="2 3" key="1">
    <citation type="submission" date="2018-03" db="EMBL/GenBank/DDBJ databases">
        <title>Genome sequence of the symbiotic type strain Mesorhizobium helmanticense CSLC115NT isolated from Lotus corniculatus nodules.</title>
        <authorList>
            <person name="Sannazzaro A.I."/>
            <person name="Torres Tejerizo G.A."/>
            <person name="Dip D."/>
            <person name="Caballero M."/>
            <person name="Pistorio M."/>
            <person name="Estrella M.J."/>
        </authorList>
    </citation>
    <scope>NUCLEOTIDE SEQUENCE [LARGE SCALE GENOMIC DNA]</scope>
    <source>
        <strain evidence="2 3">CSLC115N</strain>
    </source>
</reference>
<evidence type="ECO:0000256" key="1">
    <source>
        <dbReference type="SAM" id="Phobius"/>
    </source>
</evidence>
<dbReference type="EMBL" id="PZJX01000004">
    <property type="protein sequence ID" value="PTE12117.1"/>
    <property type="molecule type" value="Genomic_DNA"/>
</dbReference>
<keyword evidence="1" id="KW-0812">Transmembrane</keyword>
<gene>
    <name evidence="2" type="ORF">C9427_02130</name>
</gene>
<keyword evidence="1" id="KW-1133">Transmembrane helix</keyword>
<dbReference type="Proteomes" id="UP000240259">
    <property type="component" value="Unassembled WGS sequence"/>
</dbReference>
<feature type="transmembrane region" description="Helical" evidence="1">
    <location>
        <begin position="20"/>
        <end position="41"/>
    </location>
</feature>
<comment type="caution">
    <text evidence="2">The sequence shown here is derived from an EMBL/GenBank/DDBJ whole genome shotgun (WGS) entry which is preliminary data.</text>
</comment>
<organism evidence="2 3">
    <name type="scientific">Mesorhizobium helmanticense</name>
    <dbReference type="NCBI Taxonomy" id="1776423"/>
    <lineage>
        <taxon>Bacteria</taxon>
        <taxon>Pseudomonadati</taxon>
        <taxon>Pseudomonadota</taxon>
        <taxon>Alphaproteobacteria</taxon>
        <taxon>Hyphomicrobiales</taxon>
        <taxon>Phyllobacteriaceae</taxon>
        <taxon>Mesorhizobium</taxon>
    </lineage>
</organism>
<protein>
    <submittedName>
        <fullName evidence="2">Uncharacterized protein</fullName>
    </submittedName>
</protein>
<dbReference type="RefSeq" id="WP_107647575.1">
    <property type="nucleotide sequence ID" value="NZ_PZJX01000004.1"/>
</dbReference>
<keyword evidence="1" id="KW-0472">Membrane</keyword>
<evidence type="ECO:0000313" key="3">
    <source>
        <dbReference type="Proteomes" id="UP000240259"/>
    </source>
</evidence>
<keyword evidence="3" id="KW-1185">Reference proteome</keyword>
<dbReference type="OrthoDB" id="8085208at2"/>
<sequence length="110" mass="12048">MQELIDFLQTNSALVLANPALFATLAILFGGGGFVVGRYFLAERIANLESRIARRDDEIAELKGGRPTEEEADLQTVPLMATTAEWGDEESALASSLFARTEEKIRLCQS</sequence>
<evidence type="ECO:0000313" key="2">
    <source>
        <dbReference type="EMBL" id="PTE12117.1"/>
    </source>
</evidence>
<proteinExistence type="predicted"/>
<accession>A0A2T4J2P4</accession>
<name>A0A2T4J2P4_9HYPH</name>
<dbReference type="AlphaFoldDB" id="A0A2T4J2P4"/>